<evidence type="ECO:0000256" key="2">
    <source>
        <dbReference type="SAM" id="MobiDB-lite"/>
    </source>
</evidence>
<dbReference type="Proteomes" id="UP000441102">
    <property type="component" value="Unassembled WGS sequence"/>
</dbReference>
<sequence length="642" mass="69679">MNIRGMEPIAESSRRTPYQPTTPTTVFPVGFPLFDNDDLRVTLDGEPFLSFTVSGTYINGISDDAAINVTGPGITGEIVIEGYRLPRRTDLYLVGAPLKIDDHNYSLNRVEATLQELRRDVDDNIEILADFEDELQRAVDAADSAENSANRAETAAEAAAAAAGNNWSSFTTVSSVRASTIPSPVSYLRTAGYYSAGDGGGALYKRVVSEPTHLGKIQSADGAWWELSTEYVTPNMFGARCDGVNDDVPAINAAWTYATSIGLIGAPLHLVSNKVYYAGTSIQLGPIDSKQRILEGNGALIKCLPTFTGYLFDSNNASGVWAWRVELRNFTADGIYMSSDVNFVRGVHINGLVFQNIFVQSFNIANHLSDCYACSFRGCTFRYIKQHVWFFPDGGGGAMQLKLDDIRAYGTNSGVGVAPGAVFRVADQLKNITIDKCDFEAGKGSMFFNSAVVRSLTITNSYIEGYESNPLSFGADVYAFKMHNTWLGYNNGQQVWSNIKSGEISENIFAKQSLYVGTGNGDVFEGNNVFIDQSTIPASEQRFSFRVISPILASGVTALDFPGYKRTSEGIVYLSGRLSRTASGDLFTLPEGYRPKVATSFLMVCEGTFNSARIDVTTAGTVSVVYESTAGNLRLDGLSFLS</sequence>
<dbReference type="InterPro" id="IPR011050">
    <property type="entry name" value="Pectin_lyase_fold/virulence"/>
</dbReference>
<feature type="coiled-coil region" evidence="1">
    <location>
        <begin position="100"/>
        <end position="162"/>
    </location>
</feature>
<feature type="region of interest" description="Disordered" evidence="2">
    <location>
        <begin position="1"/>
        <end position="22"/>
    </location>
</feature>
<dbReference type="RefSeq" id="WP_151576576.1">
    <property type="nucleotide sequence ID" value="NZ_WBWX01000003.1"/>
</dbReference>
<reference evidence="3 4" key="1">
    <citation type="submission" date="2019-09" db="EMBL/GenBank/DDBJ databases">
        <title>Taxonomic organization of the family Brucellaceae based on a phylogenomic approach.</title>
        <authorList>
            <person name="Leclercq S."/>
            <person name="Cloeckaert A."/>
            <person name="Zygmunt M.S."/>
        </authorList>
    </citation>
    <scope>NUCLEOTIDE SEQUENCE [LARGE SCALE GENOMIC DNA]</scope>
    <source>
        <strain evidence="3 4">CCUG 34461</strain>
    </source>
</reference>
<evidence type="ECO:0000313" key="4">
    <source>
        <dbReference type="Proteomes" id="UP000441102"/>
    </source>
</evidence>
<comment type="caution">
    <text evidence="3">The sequence shown here is derived from an EMBL/GenBank/DDBJ whole genome shotgun (WGS) entry which is preliminary data.</text>
</comment>
<evidence type="ECO:0000313" key="3">
    <source>
        <dbReference type="EMBL" id="KAB2799227.1"/>
    </source>
</evidence>
<organism evidence="3 4">
    <name type="scientific">Brucella anthropi</name>
    <name type="common">Ochrobactrum anthropi</name>
    <dbReference type="NCBI Taxonomy" id="529"/>
    <lineage>
        <taxon>Bacteria</taxon>
        <taxon>Pseudomonadati</taxon>
        <taxon>Pseudomonadota</taxon>
        <taxon>Alphaproteobacteria</taxon>
        <taxon>Hyphomicrobiales</taxon>
        <taxon>Brucellaceae</taxon>
        <taxon>Brucella/Ochrobactrum group</taxon>
        <taxon>Brucella</taxon>
    </lineage>
</organism>
<dbReference type="AlphaFoldDB" id="A0A6I0DPY3"/>
<dbReference type="SUPFAM" id="SSF51126">
    <property type="entry name" value="Pectin lyase-like"/>
    <property type="match status" value="1"/>
</dbReference>
<dbReference type="Gene3D" id="2.160.20.10">
    <property type="entry name" value="Single-stranded right-handed beta-helix, Pectin lyase-like"/>
    <property type="match status" value="1"/>
</dbReference>
<proteinExistence type="predicted"/>
<accession>A0A6I0DPY3</accession>
<dbReference type="InterPro" id="IPR012334">
    <property type="entry name" value="Pectin_lyas_fold"/>
</dbReference>
<name>A0A6I0DPY3_BRUAN</name>
<dbReference type="EMBL" id="WBWX01000003">
    <property type="protein sequence ID" value="KAB2799227.1"/>
    <property type="molecule type" value="Genomic_DNA"/>
</dbReference>
<gene>
    <name evidence="3" type="ORF">F9L06_11620</name>
</gene>
<keyword evidence="1" id="KW-0175">Coiled coil</keyword>
<evidence type="ECO:0000256" key="1">
    <source>
        <dbReference type="SAM" id="Coils"/>
    </source>
</evidence>
<protein>
    <submittedName>
        <fullName evidence="3">Uncharacterized protein</fullName>
    </submittedName>
</protein>